<evidence type="ECO:0000256" key="1">
    <source>
        <dbReference type="SAM" id="SignalP"/>
    </source>
</evidence>
<feature type="chain" id="PRO_5047184549" description="Lipoprotein" evidence="1">
    <location>
        <begin position="21"/>
        <end position="231"/>
    </location>
</feature>
<keyword evidence="3" id="KW-1185">Reference proteome</keyword>
<dbReference type="EMBL" id="JBHPBY010000706">
    <property type="protein sequence ID" value="MFC1854072.1"/>
    <property type="molecule type" value="Genomic_DNA"/>
</dbReference>
<feature type="signal peptide" evidence="1">
    <location>
        <begin position="1"/>
        <end position="20"/>
    </location>
</feature>
<comment type="caution">
    <text evidence="2">The sequence shown here is derived from an EMBL/GenBank/DDBJ whole genome shotgun (WGS) entry which is preliminary data.</text>
</comment>
<evidence type="ECO:0000313" key="3">
    <source>
        <dbReference type="Proteomes" id="UP001594351"/>
    </source>
</evidence>
<proteinExistence type="predicted"/>
<dbReference type="Proteomes" id="UP001594351">
    <property type="component" value="Unassembled WGS sequence"/>
</dbReference>
<organism evidence="2 3">
    <name type="scientific">candidate division CSSED10-310 bacterium</name>
    <dbReference type="NCBI Taxonomy" id="2855610"/>
    <lineage>
        <taxon>Bacteria</taxon>
        <taxon>Bacteria division CSSED10-310</taxon>
    </lineage>
</organism>
<accession>A0ABV6Z6K2</accession>
<evidence type="ECO:0008006" key="4">
    <source>
        <dbReference type="Google" id="ProtNLM"/>
    </source>
</evidence>
<evidence type="ECO:0000313" key="2">
    <source>
        <dbReference type="EMBL" id="MFC1854072.1"/>
    </source>
</evidence>
<dbReference type="PROSITE" id="PS51257">
    <property type="entry name" value="PROKAR_LIPOPROTEIN"/>
    <property type="match status" value="1"/>
</dbReference>
<gene>
    <name evidence="2" type="ORF">ACFL27_28145</name>
</gene>
<keyword evidence="1" id="KW-0732">Signal</keyword>
<sequence length="231" mass="25262">MKKILATLTAGFIISSLFLAGCMTEPEGPVGDPTANEEQSAAAAAVVVSSILNEDSENLANFTWNLFTDTYYRDGWWHTSFSFTLSSGDSGFLGIDANFQDEYGNNQMLPNGSTTRMETIVDFDGTFWTFDTQLDADIVLARDPYGEVLTVSGAGALVFATMNLDFTINDLKIDLNNPYPDGTVTAHMSDEHLGEWDIVIYFNGTNIVELEMNNGTSTFTFTLDLSTGQIT</sequence>
<reference evidence="2 3" key="1">
    <citation type="submission" date="2024-09" db="EMBL/GenBank/DDBJ databases">
        <title>Laminarin stimulates single cell rates of sulfate reduction while oxygen inhibits transcriptomic activity in coastal marine sediment.</title>
        <authorList>
            <person name="Lindsay M."/>
            <person name="Orcutt B."/>
            <person name="Emerson D."/>
            <person name="Stepanauskas R."/>
            <person name="D'Angelo T."/>
        </authorList>
    </citation>
    <scope>NUCLEOTIDE SEQUENCE [LARGE SCALE GENOMIC DNA]</scope>
    <source>
        <strain evidence="2">SAG AM-311-K15</strain>
    </source>
</reference>
<protein>
    <recommendedName>
        <fullName evidence="4">Lipoprotein</fullName>
    </recommendedName>
</protein>
<name>A0ABV6Z6K2_UNCC1</name>